<dbReference type="InterPro" id="IPR036890">
    <property type="entry name" value="HATPase_C_sf"/>
</dbReference>
<dbReference type="Gene3D" id="3.30.565.10">
    <property type="entry name" value="Histidine kinase-like ATPase, C-terminal domain"/>
    <property type="match status" value="1"/>
</dbReference>
<accession>A0A5N7IPF0</accession>
<dbReference type="SMART" id="SM00388">
    <property type="entry name" value="HisKA"/>
    <property type="match status" value="1"/>
</dbReference>
<evidence type="ECO:0000256" key="2">
    <source>
        <dbReference type="ARBA" id="ARBA00004141"/>
    </source>
</evidence>
<evidence type="ECO:0000256" key="1">
    <source>
        <dbReference type="ARBA" id="ARBA00000085"/>
    </source>
</evidence>
<proteinExistence type="predicted"/>
<dbReference type="InterPro" id="IPR036097">
    <property type="entry name" value="HisK_dim/P_sf"/>
</dbReference>
<dbReference type="InterPro" id="IPR050398">
    <property type="entry name" value="HssS/ArlS-like"/>
</dbReference>
<evidence type="ECO:0000256" key="10">
    <source>
        <dbReference type="ARBA" id="ARBA00022777"/>
    </source>
</evidence>
<keyword evidence="13" id="KW-0902">Two-component regulatory system</keyword>
<protein>
    <recommendedName>
        <fullName evidence="4">histidine kinase</fullName>
        <ecNumber evidence="4">2.7.13.3</ecNumber>
    </recommendedName>
</protein>
<dbReference type="GO" id="GO:0005524">
    <property type="term" value="F:ATP binding"/>
    <property type="evidence" value="ECO:0007669"/>
    <property type="project" value="UniProtKB-KW"/>
</dbReference>
<evidence type="ECO:0000256" key="3">
    <source>
        <dbReference type="ARBA" id="ARBA00004236"/>
    </source>
</evidence>
<dbReference type="SUPFAM" id="SSF47384">
    <property type="entry name" value="Homodimeric domain of signal transducing histidine kinase"/>
    <property type="match status" value="1"/>
</dbReference>
<dbReference type="FunFam" id="1.10.287.130:FF:000008">
    <property type="entry name" value="Two-component sensor histidine kinase"/>
    <property type="match status" value="1"/>
</dbReference>
<comment type="catalytic activity">
    <reaction evidence="1">
        <text>ATP + protein L-histidine = ADP + protein N-phospho-L-histidine.</text>
        <dbReference type="EC" id="2.7.13.3"/>
    </reaction>
</comment>
<dbReference type="PROSITE" id="PS50109">
    <property type="entry name" value="HIS_KIN"/>
    <property type="match status" value="1"/>
</dbReference>
<dbReference type="InterPro" id="IPR005467">
    <property type="entry name" value="His_kinase_dom"/>
</dbReference>
<dbReference type="InterPro" id="IPR003594">
    <property type="entry name" value="HATPase_dom"/>
</dbReference>
<evidence type="ECO:0000256" key="8">
    <source>
        <dbReference type="ARBA" id="ARBA00022692"/>
    </source>
</evidence>
<evidence type="ECO:0000256" key="11">
    <source>
        <dbReference type="ARBA" id="ARBA00022840"/>
    </source>
</evidence>
<dbReference type="PRINTS" id="PR00344">
    <property type="entry name" value="BCTRLSENSOR"/>
</dbReference>
<evidence type="ECO:0000256" key="12">
    <source>
        <dbReference type="ARBA" id="ARBA00022989"/>
    </source>
</evidence>
<dbReference type="GO" id="GO:0000155">
    <property type="term" value="F:phosphorelay sensor kinase activity"/>
    <property type="evidence" value="ECO:0007669"/>
    <property type="project" value="InterPro"/>
</dbReference>
<evidence type="ECO:0000256" key="9">
    <source>
        <dbReference type="ARBA" id="ARBA00022741"/>
    </source>
</evidence>
<dbReference type="CDD" id="cd00082">
    <property type="entry name" value="HisKA"/>
    <property type="match status" value="1"/>
</dbReference>
<keyword evidence="6" id="KW-0597">Phosphoprotein</keyword>
<keyword evidence="11" id="KW-0067">ATP-binding</keyword>
<keyword evidence="8" id="KW-0812">Transmembrane</keyword>
<evidence type="ECO:0000256" key="5">
    <source>
        <dbReference type="ARBA" id="ARBA00022475"/>
    </source>
</evidence>
<gene>
    <name evidence="16" type="ORF">E4V82_12190</name>
</gene>
<dbReference type="InterPro" id="IPR004358">
    <property type="entry name" value="Sig_transdc_His_kin-like_C"/>
</dbReference>
<dbReference type="SUPFAM" id="SSF55874">
    <property type="entry name" value="ATPase domain of HSP90 chaperone/DNA topoisomerase II/histidine kinase"/>
    <property type="match status" value="1"/>
</dbReference>
<dbReference type="InterPro" id="IPR003661">
    <property type="entry name" value="HisK_dim/P_dom"/>
</dbReference>
<dbReference type="Gene3D" id="1.10.287.130">
    <property type="match status" value="1"/>
</dbReference>
<evidence type="ECO:0000256" key="6">
    <source>
        <dbReference type="ARBA" id="ARBA00022553"/>
    </source>
</evidence>
<dbReference type="Gene3D" id="6.10.340.10">
    <property type="match status" value="1"/>
</dbReference>
<evidence type="ECO:0000256" key="13">
    <source>
        <dbReference type="ARBA" id="ARBA00023012"/>
    </source>
</evidence>
<dbReference type="EMBL" id="SPSF01000032">
    <property type="protein sequence ID" value="MPQ62863.1"/>
    <property type="molecule type" value="Genomic_DNA"/>
</dbReference>
<sequence>MMNIYIVCILVCICCILIFNNIYFSKQINEINRTLEKIKGGNFNIRVRFYSSTKAIQNLGVNLNYIIDEFQRIAEKKQYLEESRKKMVSNISHDLRTPLTSILGYLEALQKDSKLNDKEKKYFLDIVYSKSQKLYSLLEEFFRFSKIEAEDVLIKVEKINLTNMIQDVLVGFYQEFVNQNIEPIIEIAEKDFFVWGDSKAIDRILSNLLINALRYGKDEKIIGIKVRGENSMVWVDIWNGGAGIAEKDTPYIFDRLYIGETSRNGKFHGSGLGLAIVKKLVERLKGEVLVNSILNEKTTFSFSLPLYK</sequence>
<dbReference type="RefSeq" id="WP_152752500.1">
    <property type="nucleotide sequence ID" value="NZ_SPSE01000033.1"/>
</dbReference>
<feature type="domain" description="Histidine kinase" evidence="15">
    <location>
        <begin position="90"/>
        <end position="308"/>
    </location>
</feature>
<keyword evidence="5" id="KW-1003">Cell membrane</keyword>
<dbReference type="EC" id="2.7.13.3" evidence="4"/>
<dbReference type="FunFam" id="3.30.565.10:FF:000006">
    <property type="entry name" value="Sensor histidine kinase WalK"/>
    <property type="match status" value="1"/>
</dbReference>
<reference evidence="16" key="1">
    <citation type="journal article" date="2019" name="Lett. Appl. Microbiol.">
        <title>A case of 'blown pack' spoilage of vacuum-packaged pork likely associated with Clostridium estertheticum in Canada.</title>
        <authorList>
            <person name="Zhang P."/>
            <person name="Ward P."/>
            <person name="McMullen L.M."/>
            <person name="Yang X."/>
        </authorList>
    </citation>
    <scope>NUCLEOTIDE SEQUENCE [LARGE SCALE GENOMIC DNA]</scope>
    <source>
        <strain evidence="16">MA19</strain>
    </source>
</reference>
<evidence type="ECO:0000259" key="15">
    <source>
        <dbReference type="PROSITE" id="PS50109"/>
    </source>
</evidence>
<dbReference type="Pfam" id="PF02518">
    <property type="entry name" value="HATPase_c"/>
    <property type="match status" value="1"/>
</dbReference>
<keyword evidence="12" id="KW-1133">Transmembrane helix</keyword>
<comment type="caution">
    <text evidence="16">The sequence shown here is derived from an EMBL/GenBank/DDBJ whole genome shotgun (WGS) entry which is preliminary data.</text>
</comment>
<name>A0A5N7IPF0_9CLOT</name>
<dbReference type="PANTHER" id="PTHR45528">
    <property type="entry name" value="SENSOR HISTIDINE KINASE CPXA"/>
    <property type="match status" value="1"/>
</dbReference>
<dbReference type="SMART" id="SM00387">
    <property type="entry name" value="HATPase_c"/>
    <property type="match status" value="1"/>
</dbReference>
<dbReference type="AlphaFoldDB" id="A0A5N7IPF0"/>
<evidence type="ECO:0000313" key="17">
    <source>
        <dbReference type="Proteomes" id="UP000342249"/>
    </source>
</evidence>
<comment type="subcellular location">
    <subcellularLocation>
        <location evidence="3">Cell membrane</location>
    </subcellularLocation>
    <subcellularLocation>
        <location evidence="2">Membrane</location>
        <topology evidence="2">Multi-pass membrane protein</topology>
    </subcellularLocation>
</comment>
<dbReference type="Proteomes" id="UP000342249">
    <property type="component" value="Unassembled WGS sequence"/>
</dbReference>
<organism evidence="16 17">
    <name type="scientific">Clostridium estertheticum</name>
    <dbReference type="NCBI Taxonomy" id="238834"/>
    <lineage>
        <taxon>Bacteria</taxon>
        <taxon>Bacillati</taxon>
        <taxon>Bacillota</taxon>
        <taxon>Clostridia</taxon>
        <taxon>Eubacteriales</taxon>
        <taxon>Clostridiaceae</taxon>
        <taxon>Clostridium</taxon>
    </lineage>
</organism>
<keyword evidence="14" id="KW-0472">Membrane</keyword>
<dbReference type="Pfam" id="PF00512">
    <property type="entry name" value="HisKA"/>
    <property type="match status" value="1"/>
</dbReference>
<dbReference type="GO" id="GO:0005886">
    <property type="term" value="C:plasma membrane"/>
    <property type="evidence" value="ECO:0007669"/>
    <property type="project" value="UniProtKB-SubCell"/>
</dbReference>
<keyword evidence="7" id="KW-0808">Transferase</keyword>
<evidence type="ECO:0000256" key="7">
    <source>
        <dbReference type="ARBA" id="ARBA00022679"/>
    </source>
</evidence>
<evidence type="ECO:0000313" key="16">
    <source>
        <dbReference type="EMBL" id="MPQ62863.1"/>
    </source>
</evidence>
<evidence type="ECO:0000256" key="14">
    <source>
        <dbReference type="ARBA" id="ARBA00023136"/>
    </source>
</evidence>
<evidence type="ECO:0000256" key="4">
    <source>
        <dbReference type="ARBA" id="ARBA00012438"/>
    </source>
</evidence>
<keyword evidence="10 16" id="KW-0418">Kinase</keyword>
<keyword evidence="9" id="KW-0547">Nucleotide-binding</keyword>
<dbReference type="PANTHER" id="PTHR45528:SF8">
    <property type="entry name" value="HISTIDINE KINASE"/>
    <property type="match status" value="1"/>
</dbReference>